<evidence type="ECO:0000313" key="3">
    <source>
        <dbReference type="Proteomes" id="UP000321805"/>
    </source>
</evidence>
<keyword evidence="3" id="KW-1185">Reference proteome</keyword>
<sequence length="258" mass="27679">MPKVCVLVPFALDEQGMANRRLQQESVDLGPDMEFVYKPVKAGPEFYDSYHDYVLADLGMLEAGVEAAEEGFDAVCIDTMSDSGVNALRSVLDIPVIAPGKASYLMALLLGHKFSVLTQWDGWLALYRKGLQEYGLTHLCASLRSINLLPDVSNLLGGKEEVVFPLLVEAGLQCVADGADVICLGSTTMHQAHAHLSEHLPVPVINPGPLTYKLAEAVLGLGLSQSRTAYPRPNVELLDVVQAMVAAGVQAKAARPPA</sequence>
<dbReference type="PANTHER" id="PTHR28047">
    <property type="entry name" value="PROTEIN DCG1"/>
    <property type="match status" value="1"/>
</dbReference>
<accession>A0A5B8U1R9</accession>
<dbReference type="AlphaFoldDB" id="A0A5B8U1R9"/>
<dbReference type="GO" id="GO:0047661">
    <property type="term" value="F:amino-acid racemase activity"/>
    <property type="evidence" value="ECO:0007669"/>
    <property type="project" value="InterPro"/>
</dbReference>
<dbReference type="Gene3D" id="3.40.50.12500">
    <property type="match status" value="1"/>
</dbReference>
<dbReference type="OrthoDB" id="9791723at2"/>
<protein>
    <submittedName>
        <fullName evidence="2">Hydrogenase expression protein HupH</fullName>
    </submittedName>
</protein>
<gene>
    <name evidence="2" type="ORF">FSW04_04735</name>
</gene>
<name>A0A5B8U1R9_9ACTN</name>
<comment type="similarity">
    <text evidence="1">Belongs to the HyuE racemase family.</text>
</comment>
<dbReference type="RefSeq" id="WP_146916788.1">
    <property type="nucleotide sequence ID" value="NZ_CP042430.1"/>
</dbReference>
<dbReference type="Pfam" id="PF01177">
    <property type="entry name" value="Asp_Glu_race"/>
    <property type="match status" value="1"/>
</dbReference>
<dbReference type="EMBL" id="CP042430">
    <property type="protein sequence ID" value="QEC46963.1"/>
    <property type="molecule type" value="Genomic_DNA"/>
</dbReference>
<dbReference type="InterPro" id="IPR001920">
    <property type="entry name" value="Asp/Glu_race"/>
</dbReference>
<proteinExistence type="inferred from homology"/>
<dbReference type="PANTHER" id="PTHR28047:SF5">
    <property type="entry name" value="PROTEIN DCG1"/>
    <property type="match status" value="1"/>
</dbReference>
<dbReference type="SUPFAM" id="SSF53681">
    <property type="entry name" value="Aspartate/glutamate racemase"/>
    <property type="match status" value="1"/>
</dbReference>
<reference evidence="2 3" key="1">
    <citation type="journal article" date="2018" name="J. Microbiol.">
        <title>Baekduia soli gen. nov., sp. nov., a novel bacterium isolated from the soil of Baekdu Mountain and proposal of a novel family name, Baekduiaceae fam. nov.</title>
        <authorList>
            <person name="An D.S."/>
            <person name="Siddiqi M.Z."/>
            <person name="Kim K.H."/>
            <person name="Yu H.S."/>
            <person name="Im W.T."/>
        </authorList>
    </citation>
    <scope>NUCLEOTIDE SEQUENCE [LARGE SCALE GENOMIC DNA]</scope>
    <source>
        <strain evidence="2 3">BR7-21</strain>
    </source>
</reference>
<evidence type="ECO:0000313" key="2">
    <source>
        <dbReference type="EMBL" id="QEC46963.1"/>
    </source>
</evidence>
<dbReference type="Proteomes" id="UP000321805">
    <property type="component" value="Chromosome"/>
</dbReference>
<dbReference type="InterPro" id="IPR015942">
    <property type="entry name" value="Asp/Glu/hydantoin_racemase"/>
</dbReference>
<organism evidence="2 3">
    <name type="scientific">Baekduia soli</name>
    <dbReference type="NCBI Taxonomy" id="496014"/>
    <lineage>
        <taxon>Bacteria</taxon>
        <taxon>Bacillati</taxon>
        <taxon>Actinomycetota</taxon>
        <taxon>Thermoleophilia</taxon>
        <taxon>Solirubrobacterales</taxon>
        <taxon>Baekduiaceae</taxon>
        <taxon>Baekduia</taxon>
    </lineage>
</organism>
<dbReference type="InterPro" id="IPR053714">
    <property type="entry name" value="Iso_Racemase_Enz_sf"/>
</dbReference>
<dbReference type="KEGG" id="bsol:FSW04_04735"/>
<evidence type="ECO:0000256" key="1">
    <source>
        <dbReference type="ARBA" id="ARBA00038414"/>
    </source>
</evidence>
<dbReference type="InterPro" id="IPR052186">
    <property type="entry name" value="Hydantoin_racemase-like"/>
</dbReference>